<dbReference type="AlphaFoldDB" id="A0AAD4YYG3"/>
<organism evidence="1 2">
    <name type="scientific">Prunus dulcis</name>
    <name type="common">Almond</name>
    <name type="synonym">Amygdalus dulcis</name>
    <dbReference type="NCBI Taxonomy" id="3755"/>
    <lineage>
        <taxon>Eukaryota</taxon>
        <taxon>Viridiplantae</taxon>
        <taxon>Streptophyta</taxon>
        <taxon>Embryophyta</taxon>
        <taxon>Tracheophyta</taxon>
        <taxon>Spermatophyta</taxon>
        <taxon>Magnoliopsida</taxon>
        <taxon>eudicotyledons</taxon>
        <taxon>Gunneridae</taxon>
        <taxon>Pentapetalae</taxon>
        <taxon>rosids</taxon>
        <taxon>fabids</taxon>
        <taxon>Rosales</taxon>
        <taxon>Rosaceae</taxon>
        <taxon>Amygdaloideae</taxon>
        <taxon>Amygdaleae</taxon>
        <taxon>Prunus</taxon>
    </lineage>
</organism>
<evidence type="ECO:0000313" key="2">
    <source>
        <dbReference type="Proteomes" id="UP001054821"/>
    </source>
</evidence>
<keyword evidence="2" id="KW-1185">Reference proteome</keyword>
<sequence>MRIVVFRKVPMETHVCSVDQSLYLVESQGALFGGSASRQWFSSTTEFSGFQCAIGGLWQVTGALVGFAGRLFSLLFLSGARLLVVCRAVGEESAISFGLGFSWDCSGQLNVDGSHKAAFGNIGAGGVLRNSNGEWLGGFVV</sequence>
<dbReference type="EMBL" id="JAJFAZ020000006">
    <property type="protein sequence ID" value="KAI5325989.1"/>
    <property type="molecule type" value="Genomic_DNA"/>
</dbReference>
<comment type="caution">
    <text evidence="1">The sequence shown here is derived from an EMBL/GenBank/DDBJ whole genome shotgun (WGS) entry which is preliminary data.</text>
</comment>
<reference evidence="1 2" key="1">
    <citation type="journal article" date="2022" name="G3 (Bethesda)">
        <title>Whole-genome sequence and methylome profiling of the almond [Prunus dulcis (Mill.) D.A. Webb] cultivar 'Nonpareil'.</title>
        <authorList>
            <person name="D'Amico-Willman K.M."/>
            <person name="Ouma W.Z."/>
            <person name="Meulia T."/>
            <person name="Sideli G.M."/>
            <person name="Gradziel T.M."/>
            <person name="Fresnedo-Ramirez J."/>
        </authorList>
    </citation>
    <scope>NUCLEOTIDE SEQUENCE [LARGE SCALE GENOMIC DNA]</scope>
    <source>
        <strain evidence="1">Clone GOH B32 T37-40</strain>
    </source>
</reference>
<evidence type="ECO:0000313" key="1">
    <source>
        <dbReference type="EMBL" id="KAI5325989.1"/>
    </source>
</evidence>
<accession>A0AAD4YYG3</accession>
<dbReference type="Proteomes" id="UP001054821">
    <property type="component" value="Chromosome 6"/>
</dbReference>
<protein>
    <submittedName>
        <fullName evidence="1">Uncharacterized protein</fullName>
    </submittedName>
</protein>
<gene>
    <name evidence="1" type="ORF">L3X38_035063</name>
</gene>
<name>A0AAD4YYG3_PRUDU</name>
<proteinExistence type="predicted"/>